<dbReference type="InterPro" id="IPR009282">
    <property type="entry name" value="DUF937"/>
</dbReference>
<sequence>MDEFLRMLTAAQGGQGMETLARAYGLSLQQAQAAAEAMIPAFAEGFRHATQSPEAMGMLMSMMANGPYGALYAQPAAPSELSRAGQQALDAMFGPGEVSRAVANQVAASTGLGVAVVRQMMPAYAALTVGGLSRSLAASGALQQMLAAMLSRMPGSEPPRAAASRTGNPWIDAFLAFSAPEPRMPSTGNPWADAFARSMMQYVPSAPAAAPAPARSPANAWQEVVNAMANTMAQVGQVGQVGQGGLSAGAGTAAPAPPVRDAKPAPAATSPLPFQDFFAQMFAQGFPPRLPGADDERPRYTFPDYWLDMMNPSPADPAGGKVAAPGASTSEPGAKPREPGGSGK</sequence>
<evidence type="ECO:0000313" key="3">
    <source>
        <dbReference type="Proteomes" id="UP000269692"/>
    </source>
</evidence>
<comment type="caution">
    <text evidence="2">The sequence shown here is derived from an EMBL/GenBank/DDBJ whole genome shotgun (WGS) entry which is preliminary data.</text>
</comment>
<keyword evidence="3" id="KW-1185">Reference proteome</keyword>
<evidence type="ECO:0000313" key="2">
    <source>
        <dbReference type="EMBL" id="RLP81199.1"/>
    </source>
</evidence>
<dbReference type="Proteomes" id="UP000269692">
    <property type="component" value="Unassembled WGS sequence"/>
</dbReference>
<gene>
    <name evidence="2" type="ORF">D9R14_04225</name>
</gene>
<protein>
    <submittedName>
        <fullName evidence="2">DUF937 domain-containing protein</fullName>
    </submittedName>
</protein>
<name>A0A3L7AL85_9HYPH</name>
<dbReference type="OrthoDB" id="5526542at2"/>
<organism evidence="2 3">
    <name type="scientific">Xanthobacter tagetidis</name>
    <dbReference type="NCBI Taxonomy" id="60216"/>
    <lineage>
        <taxon>Bacteria</taxon>
        <taxon>Pseudomonadati</taxon>
        <taxon>Pseudomonadota</taxon>
        <taxon>Alphaproteobacteria</taxon>
        <taxon>Hyphomicrobiales</taxon>
        <taxon>Xanthobacteraceae</taxon>
        <taxon>Xanthobacter</taxon>
    </lineage>
</organism>
<accession>A0A3L7AL85</accession>
<dbReference type="Pfam" id="PF06078">
    <property type="entry name" value="DUF937"/>
    <property type="match status" value="1"/>
</dbReference>
<dbReference type="EMBL" id="RCTF01000002">
    <property type="protein sequence ID" value="RLP81199.1"/>
    <property type="molecule type" value="Genomic_DNA"/>
</dbReference>
<feature type="region of interest" description="Disordered" evidence="1">
    <location>
        <begin position="244"/>
        <end position="271"/>
    </location>
</feature>
<proteinExistence type="predicted"/>
<reference evidence="2 3" key="1">
    <citation type="submission" date="2018-10" db="EMBL/GenBank/DDBJ databases">
        <title>Xanthobacter tagetidis genome sequencing and assembly.</title>
        <authorList>
            <person name="Maclea K.S."/>
            <person name="Goen A.E."/>
            <person name="Fatima S.A."/>
        </authorList>
    </citation>
    <scope>NUCLEOTIDE SEQUENCE [LARGE SCALE GENOMIC DNA]</scope>
    <source>
        <strain evidence="2 3">ATCC 700314</strain>
    </source>
</reference>
<evidence type="ECO:0000256" key="1">
    <source>
        <dbReference type="SAM" id="MobiDB-lite"/>
    </source>
</evidence>
<dbReference type="RefSeq" id="WP_121622051.1">
    <property type="nucleotide sequence ID" value="NZ_JACIIW010000003.1"/>
</dbReference>
<dbReference type="AlphaFoldDB" id="A0A3L7AL85"/>
<feature type="region of interest" description="Disordered" evidence="1">
    <location>
        <begin position="309"/>
        <end position="344"/>
    </location>
</feature>